<gene>
    <name evidence="2" type="ORF">ATW55_00645</name>
</gene>
<organism evidence="2 3">
    <name type="scientific">Ferroacidibacillus organovorans</name>
    <dbReference type="NCBI Taxonomy" id="1765683"/>
    <lineage>
        <taxon>Bacteria</taxon>
        <taxon>Bacillati</taxon>
        <taxon>Bacillota</taxon>
        <taxon>Bacilli</taxon>
        <taxon>Bacillales</taxon>
        <taxon>Alicyclobacillaceae</taxon>
        <taxon>Ferroacidibacillus</taxon>
    </lineage>
</organism>
<dbReference type="InterPro" id="IPR058932">
    <property type="entry name" value="KDD_N"/>
</dbReference>
<dbReference type="Gene3D" id="3.90.180.10">
    <property type="entry name" value="Medium-chain alcohol dehydrogenases, catalytic domain"/>
    <property type="match status" value="1"/>
</dbReference>
<dbReference type="InterPro" id="IPR011032">
    <property type="entry name" value="GroES-like_sf"/>
</dbReference>
<proteinExistence type="predicted"/>
<evidence type="ECO:0000313" key="3">
    <source>
        <dbReference type="Proteomes" id="UP000053557"/>
    </source>
</evidence>
<dbReference type="Pfam" id="PF26370">
    <property type="entry name" value="KDD_N"/>
    <property type="match status" value="1"/>
</dbReference>
<dbReference type="Proteomes" id="UP000053557">
    <property type="component" value="Unassembled WGS sequence"/>
</dbReference>
<dbReference type="OrthoDB" id="48703at2"/>
<dbReference type="InterPro" id="IPR036291">
    <property type="entry name" value="NAD(P)-bd_dom_sf"/>
</dbReference>
<protein>
    <submittedName>
        <fullName evidence="2">L-erythro-3,5-diaminohexanoate dehydrogenase</fullName>
    </submittedName>
</protein>
<comment type="caution">
    <text evidence="2">The sequence shown here is derived from an EMBL/GenBank/DDBJ whole genome shotgun (WGS) entry which is preliminary data.</text>
</comment>
<dbReference type="SUPFAM" id="SSF50129">
    <property type="entry name" value="GroES-like"/>
    <property type="match status" value="1"/>
</dbReference>
<reference evidence="2 3" key="1">
    <citation type="submission" date="2015-12" db="EMBL/GenBank/DDBJ databases">
        <title>Draft genome sequence of Acidibacillus ferrooxidans ITV001, isolated from a chalcopyrite acid mine drainage site in Brazil.</title>
        <authorList>
            <person name="Dall'Agnol H."/>
            <person name="Nancucheo I."/>
            <person name="Johnson B."/>
            <person name="Oliveira R."/>
            <person name="Leite L."/>
            <person name="Pylro V."/>
            <person name="Nunes G.L."/>
            <person name="Tzotzos G."/>
            <person name="Fernandes G.R."/>
            <person name="Dutra J."/>
            <person name="Orellana S.C."/>
            <person name="Oliveira G."/>
        </authorList>
    </citation>
    <scope>NUCLEOTIDE SEQUENCE [LARGE SCALE GENOMIC DNA]</scope>
    <source>
        <strain evidence="3">ITV01</strain>
    </source>
</reference>
<keyword evidence="3" id="KW-1185">Reference proteome</keyword>
<name>A0A117SYA1_9BACL</name>
<dbReference type="SUPFAM" id="SSF51735">
    <property type="entry name" value="NAD(P)-binding Rossmann-fold domains"/>
    <property type="match status" value="1"/>
</dbReference>
<evidence type="ECO:0000313" key="2">
    <source>
        <dbReference type="EMBL" id="KUO96621.1"/>
    </source>
</evidence>
<evidence type="ECO:0000259" key="1">
    <source>
        <dbReference type="Pfam" id="PF26370"/>
    </source>
</evidence>
<sequence>MAQGGFFVSDPYGIRRVLEPRGAMPQPAWRLDATPVCREDEVLIDVSALNVDAASFQQIVADVGRDERAVSERIMSIIRERGKLHNPVTGSGGMLLGTVREIGLNYANRSGIAPGDRIATLVSLSLTPLYMEEIHSIHLDTGQVICRGTAVLFSSGLLARLPSDLPETLALAVCDVCGAPAQVARICQPGQTVAIFGAGGKSGMLSAVQARRKIGEKGRLLAFETAEKSAQALRELGCVDHVVVADARDPVQTLNAMLDVTGGALADVTINCVSAPGTELASILVTRTRGLVYFFSMATSFTAAALGAEGVGKDVDMLIGNGYAEGHAELAFELVRDEPKLQAVFAAKLAQPTGGGTPQ</sequence>
<feature type="domain" description="L-erythro-3,5-diaminohexanoate dehydrogenase N-terminal" evidence="1">
    <location>
        <begin position="16"/>
        <end position="162"/>
    </location>
</feature>
<dbReference type="AlphaFoldDB" id="A0A117SYA1"/>
<dbReference type="EMBL" id="LPVJ01000011">
    <property type="protein sequence ID" value="KUO96621.1"/>
    <property type="molecule type" value="Genomic_DNA"/>
</dbReference>
<accession>A0A117SYA1</accession>